<dbReference type="InterPro" id="IPR001623">
    <property type="entry name" value="DnaJ_domain"/>
</dbReference>
<dbReference type="PROSITE" id="PS50076">
    <property type="entry name" value="DNAJ_2"/>
    <property type="match status" value="1"/>
</dbReference>
<dbReference type="GO" id="GO:0005739">
    <property type="term" value="C:mitochondrion"/>
    <property type="evidence" value="ECO:0007669"/>
    <property type="project" value="GOC"/>
</dbReference>
<dbReference type="PANTHER" id="PTHR44157">
    <property type="entry name" value="DNAJ HOMOLOG SUBFAMILY C MEMBER 11"/>
    <property type="match status" value="1"/>
</dbReference>
<feature type="region of interest" description="Disordered" evidence="5">
    <location>
        <begin position="1"/>
        <end position="89"/>
    </location>
</feature>
<dbReference type="GeneID" id="37015686"/>
<evidence type="ECO:0000256" key="3">
    <source>
        <dbReference type="ARBA" id="ARBA00023186"/>
    </source>
</evidence>
<organism evidence="7 8">
    <name type="scientific">Pseudomicrostroma glucosiphilum</name>
    <dbReference type="NCBI Taxonomy" id="1684307"/>
    <lineage>
        <taxon>Eukaryota</taxon>
        <taxon>Fungi</taxon>
        <taxon>Dikarya</taxon>
        <taxon>Basidiomycota</taxon>
        <taxon>Ustilaginomycotina</taxon>
        <taxon>Exobasidiomycetes</taxon>
        <taxon>Microstromatales</taxon>
        <taxon>Microstromatales incertae sedis</taxon>
        <taxon>Pseudomicrostroma</taxon>
    </lineage>
</organism>
<accession>A0A316UFB0</accession>
<evidence type="ECO:0000256" key="5">
    <source>
        <dbReference type="SAM" id="MobiDB-lite"/>
    </source>
</evidence>
<dbReference type="PANTHER" id="PTHR44157:SF1">
    <property type="entry name" value="DNAJ HOMOLOG SUBFAMILY C MEMBER 11"/>
    <property type="match status" value="1"/>
</dbReference>
<dbReference type="OrthoDB" id="10250354at2759"/>
<dbReference type="SMART" id="SM00271">
    <property type="entry name" value="DnaJ"/>
    <property type="match status" value="1"/>
</dbReference>
<dbReference type="CDD" id="cd06257">
    <property type="entry name" value="DnaJ"/>
    <property type="match status" value="1"/>
</dbReference>
<comment type="subcellular location">
    <subcellularLocation>
        <location evidence="1">Membrane</location>
    </subcellularLocation>
</comment>
<dbReference type="PRINTS" id="PR00625">
    <property type="entry name" value="JDOMAIN"/>
</dbReference>
<dbReference type="EMBL" id="KZ819321">
    <property type="protein sequence ID" value="PWN23614.1"/>
    <property type="molecule type" value="Genomic_DNA"/>
</dbReference>
<evidence type="ECO:0000313" key="7">
    <source>
        <dbReference type="EMBL" id="PWN23614.1"/>
    </source>
</evidence>
<feature type="compositionally biased region" description="Low complexity" evidence="5">
    <location>
        <begin position="26"/>
        <end position="51"/>
    </location>
</feature>
<dbReference type="InterPro" id="IPR018253">
    <property type="entry name" value="DnaJ_domain_CS"/>
</dbReference>
<evidence type="ECO:0000256" key="2">
    <source>
        <dbReference type="ARBA" id="ARBA00023136"/>
    </source>
</evidence>
<dbReference type="Gene3D" id="1.10.287.110">
    <property type="entry name" value="DnaJ domain"/>
    <property type="match status" value="1"/>
</dbReference>
<keyword evidence="3" id="KW-0143">Chaperone</keyword>
<reference evidence="7 8" key="1">
    <citation type="journal article" date="2018" name="Mol. Biol. Evol.">
        <title>Broad Genomic Sampling Reveals a Smut Pathogenic Ancestry of the Fungal Clade Ustilaginomycotina.</title>
        <authorList>
            <person name="Kijpornyongpan T."/>
            <person name="Mondo S.J."/>
            <person name="Barry K."/>
            <person name="Sandor L."/>
            <person name="Lee J."/>
            <person name="Lipzen A."/>
            <person name="Pangilinan J."/>
            <person name="LaButti K."/>
            <person name="Hainaut M."/>
            <person name="Henrissat B."/>
            <person name="Grigoriev I.V."/>
            <person name="Spatafora J.W."/>
            <person name="Aime M.C."/>
        </authorList>
    </citation>
    <scope>NUCLEOTIDE SEQUENCE [LARGE SCALE GENOMIC DNA]</scope>
    <source>
        <strain evidence="7 8">MCA 4718</strain>
    </source>
</reference>
<name>A0A316UFB0_9BASI</name>
<keyword evidence="4" id="KW-0175">Coiled coil</keyword>
<dbReference type="InterPro" id="IPR024586">
    <property type="entry name" value="DnaJ-like_C11_C"/>
</dbReference>
<dbReference type="RefSeq" id="XP_025350774.1">
    <property type="nucleotide sequence ID" value="XM_025493952.1"/>
</dbReference>
<keyword evidence="2" id="KW-0472">Membrane</keyword>
<protein>
    <recommendedName>
        <fullName evidence="6">J domain-containing protein</fullName>
    </recommendedName>
</protein>
<dbReference type="InterPro" id="IPR055225">
    <property type="entry name" value="DNAJC11-like_beta-barrel"/>
</dbReference>
<feature type="coiled-coil region" evidence="4">
    <location>
        <begin position="517"/>
        <end position="544"/>
    </location>
</feature>
<evidence type="ECO:0000313" key="8">
    <source>
        <dbReference type="Proteomes" id="UP000245942"/>
    </source>
</evidence>
<dbReference type="Pfam" id="PF00226">
    <property type="entry name" value="DnaJ"/>
    <property type="match status" value="1"/>
</dbReference>
<dbReference type="Pfam" id="PF11875">
    <property type="entry name" value="DnaJ-like_C11_C"/>
    <property type="match status" value="1"/>
</dbReference>
<evidence type="ECO:0000256" key="4">
    <source>
        <dbReference type="SAM" id="Coils"/>
    </source>
</evidence>
<evidence type="ECO:0000256" key="1">
    <source>
        <dbReference type="ARBA" id="ARBA00004370"/>
    </source>
</evidence>
<dbReference type="InterPro" id="IPR036869">
    <property type="entry name" value="J_dom_sf"/>
</dbReference>
<dbReference type="InterPro" id="IPR052243">
    <property type="entry name" value="Mito_inner_membrane_organizer"/>
</dbReference>
<sequence>MDDIDDPYSQSRPAARPPRRAEAVESQAGPSAAGAAQSSSSSSSARSSPSSQEEDILRLEAHNGTRNGIAPGASGSQYEESADETKDRDKDRLYAVLNIERDATEDQVREAYRSLAVALHPDKHLESSAKAAAQSRFREVQRAYEVLSDREKRSVYDYFGEEGLTSSWTISTRGRTPEELRAEFERQKLGRRSKEVDELVKSKGEYTAQIDATSMFAPAKRVMRPPNRAGTEVTVQDRWNGLKSGQLVGKHGFSMQITERIALGFTGQMVSRRGMGSGNLIGTLKTQWSPKLSFELSTTLMAPQLAVLKTDYTLNEFTSIQTIISGQTIAIPPAINATLVQRLSTESTLAGYTSIRSGSYTIGPWGREAASSGMLRMDPPSVTVGLTSSKMDGNGWSASTTIGVADCNISLDRGITAKWLGGATLRGGIGLGLASGVNVFINGDRSVTDNIKLGFGVTGGVPGGVTIRLKFNRLGQRIQVPILLSPAPRSDLLVLSTAIPLVGLYALEQLYLAPTKKQKVGRRLEELRRENWELIKERRQGAREGVKVLTGQARKKAAAERLKGGLIILEAFYGRADVLPATQFFGEPEDLDRRAWKRSTADEAGEAIEEQDETSATFETDVFAASNLFCDVRIPLQALVNKSKLVVPGGRSKGNLLGFYDPAMGEKKVLRVRYLFRNQLHEAIFEDKEAVAAPMRGDSSAMTPILTTSA</sequence>
<dbReference type="GO" id="GO:0016020">
    <property type="term" value="C:membrane"/>
    <property type="evidence" value="ECO:0007669"/>
    <property type="project" value="UniProtKB-SubCell"/>
</dbReference>
<evidence type="ECO:0000259" key="6">
    <source>
        <dbReference type="PROSITE" id="PS50076"/>
    </source>
</evidence>
<keyword evidence="8" id="KW-1185">Reference proteome</keyword>
<dbReference type="STRING" id="1684307.A0A316UFB0"/>
<dbReference type="PROSITE" id="PS00636">
    <property type="entry name" value="DNAJ_1"/>
    <property type="match status" value="1"/>
</dbReference>
<gene>
    <name evidence="7" type="ORF">BCV69DRAFT_295930</name>
</gene>
<feature type="domain" description="J" evidence="6">
    <location>
        <begin position="92"/>
        <end position="160"/>
    </location>
</feature>
<proteinExistence type="predicted"/>
<dbReference type="AlphaFoldDB" id="A0A316UFB0"/>
<dbReference type="GO" id="GO:0042407">
    <property type="term" value="P:cristae formation"/>
    <property type="evidence" value="ECO:0007669"/>
    <property type="project" value="TreeGrafter"/>
</dbReference>
<dbReference type="SUPFAM" id="SSF46565">
    <property type="entry name" value="Chaperone J-domain"/>
    <property type="match status" value="1"/>
</dbReference>
<dbReference type="Pfam" id="PF22774">
    <property type="entry name" value="DNAJC11_beta-barrel"/>
    <property type="match status" value="1"/>
</dbReference>
<dbReference type="Proteomes" id="UP000245942">
    <property type="component" value="Unassembled WGS sequence"/>
</dbReference>